<comment type="caution">
    <text evidence="4">The sequence shown here is derived from an EMBL/GenBank/DDBJ whole genome shotgun (WGS) entry which is preliminary data.</text>
</comment>
<feature type="signal peptide" evidence="3">
    <location>
        <begin position="1"/>
        <end position="24"/>
    </location>
</feature>
<protein>
    <submittedName>
        <fullName evidence="4">Uncharacterized protein</fullName>
    </submittedName>
</protein>
<keyword evidence="5" id="KW-1185">Reference proteome</keyword>
<evidence type="ECO:0000313" key="5">
    <source>
        <dbReference type="Proteomes" id="UP001634394"/>
    </source>
</evidence>
<feature type="region of interest" description="Disordered" evidence="2">
    <location>
        <begin position="44"/>
        <end position="209"/>
    </location>
</feature>
<feature type="compositionally biased region" description="Low complexity" evidence="2">
    <location>
        <begin position="169"/>
        <end position="180"/>
    </location>
</feature>
<sequence length="316" mass="34688">MKVQTTVLLLCFLYGVFLSFVVHAKPSPALMKELIALEKYLEKKQGSDGADSQIKNEDDNVLDSFLENPSQNKGNENVGEMDKNKPPKNGQDESMNENSNNAGGEEAPQENGGAISPPKPEEGVPPAKPEEGVPPSKPEEGVPPSKPEEVVPPAKPEEGVQPVKPEEGVTPVKPEESVTPETEEEEGEKPQEGNGESPSEGQVDKERETIDAYLDEASIKNNKVAVILKKLKNLVQTELQEDDLKFNELKTNDEQTKEKAIEQLNSLENGVKDIENNLKTKTTDEKKAVRENAPARRSHLSDAEFLNLVHSLLTNN</sequence>
<keyword evidence="3" id="KW-0732">Signal</keyword>
<gene>
    <name evidence="4" type="ORF">ACJMK2_004655</name>
</gene>
<organism evidence="4 5">
    <name type="scientific">Sinanodonta woodiana</name>
    <name type="common">Chinese pond mussel</name>
    <name type="synonym">Anodonta woodiana</name>
    <dbReference type="NCBI Taxonomy" id="1069815"/>
    <lineage>
        <taxon>Eukaryota</taxon>
        <taxon>Metazoa</taxon>
        <taxon>Spiralia</taxon>
        <taxon>Lophotrochozoa</taxon>
        <taxon>Mollusca</taxon>
        <taxon>Bivalvia</taxon>
        <taxon>Autobranchia</taxon>
        <taxon>Heteroconchia</taxon>
        <taxon>Palaeoheterodonta</taxon>
        <taxon>Unionida</taxon>
        <taxon>Unionoidea</taxon>
        <taxon>Unionidae</taxon>
        <taxon>Unioninae</taxon>
        <taxon>Sinanodonta</taxon>
    </lineage>
</organism>
<dbReference type="EMBL" id="JBJQND010000001">
    <property type="protein sequence ID" value="KAL3892449.1"/>
    <property type="molecule type" value="Genomic_DNA"/>
</dbReference>
<evidence type="ECO:0000256" key="1">
    <source>
        <dbReference type="SAM" id="Coils"/>
    </source>
</evidence>
<keyword evidence="1" id="KW-0175">Coiled coil</keyword>
<reference evidence="4 5" key="1">
    <citation type="submission" date="2024-11" db="EMBL/GenBank/DDBJ databases">
        <title>Chromosome-level genome assembly of the freshwater bivalve Anodonta woodiana.</title>
        <authorList>
            <person name="Chen X."/>
        </authorList>
    </citation>
    <scope>NUCLEOTIDE SEQUENCE [LARGE SCALE GENOMIC DNA]</scope>
    <source>
        <strain evidence="4">MN2024</strain>
        <tissue evidence="4">Gills</tissue>
    </source>
</reference>
<evidence type="ECO:0000256" key="3">
    <source>
        <dbReference type="SAM" id="SignalP"/>
    </source>
</evidence>
<evidence type="ECO:0000256" key="2">
    <source>
        <dbReference type="SAM" id="MobiDB-lite"/>
    </source>
</evidence>
<feature type="compositionally biased region" description="Low complexity" evidence="2">
    <location>
        <begin position="96"/>
        <end position="106"/>
    </location>
</feature>
<evidence type="ECO:0000313" key="4">
    <source>
        <dbReference type="EMBL" id="KAL3892449.1"/>
    </source>
</evidence>
<feature type="coiled-coil region" evidence="1">
    <location>
        <begin position="250"/>
        <end position="284"/>
    </location>
</feature>
<proteinExistence type="predicted"/>
<name>A0ABD3Y1Y2_SINWO</name>
<dbReference type="AlphaFoldDB" id="A0ABD3Y1Y2"/>
<dbReference type="Proteomes" id="UP001634394">
    <property type="component" value="Unassembled WGS sequence"/>
</dbReference>
<feature type="chain" id="PRO_5044761472" evidence="3">
    <location>
        <begin position="25"/>
        <end position="316"/>
    </location>
</feature>
<accession>A0ABD3Y1Y2</accession>